<feature type="region of interest" description="Disordered" evidence="1">
    <location>
        <begin position="148"/>
        <end position="243"/>
    </location>
</feature>
<organism evidence="2 3">
    <name type="scientific">Symbiodinium microadriaticum</name>
    <name type="common">Dinoflagellate</name>
    <name type="synonym">Zooxanthella microadriatica</name>
    <dbReference type="NCBI Taxonomy" id="2951"/>
    <lineage>
        <taxon>Eukaryota</taxon>
        <taxon>Sar</taxon>
        <taxon>Alveolata</taxon>
        <taxon>Dinophyceae</taxon>
        <taxon>Suessiales</taxon>
        <taxon>Symbiodiniaceae</taxon>
        <taxon>Symbiodinium</taxon>
    </lineage>
</organism>
<dbReference type="AlphaFoldDB" id="A0A1Q9DKW7"/>
<evidence type="ECO:0000256" key="1">
    <source>
        <dbReference type="SAM" id="MobiDB-lite"/>
    </source>
</evidence>
<accession>A0A1Q9DKW7</accession>
<comment type="caution">
    <text evidence="2">The sequence shown here is derived from an EMBL/GenBank/DDBJ whole genome shotgun (WGS) entry which is preliminary data.</text>
</comment>
<proteinExistence type="predicted"/>
<name>A0A1Q9DKW7_SYMMI</name>
<feature type="region of interest" description="Disordered" evidence="1">
    <location>
        <begin position="354"/>
        <end position="378"/>
    </location>
</feature>
<keyword evidence="3" id="KW-1185">Reference proteome</keyword>
<evidence type="ECO:0000313" key="3">
    <source>
        <dbReference type="Proteomes" id="UP000186817"/>
    </source>
</evidence>
<protein>
    <submittedName>
        <fullName evidence="2">Uncharacterized protein</fullName>
    </submittedName>
</protein>
<sequence>MDTSFAKEPDLELTDLVYASLDLEYVRTTGSLFASKSLRHSATRQQMSFMKNFEYEGRLLTEKVTTSVVKNLLDSKSLEIPACTPGYSKRKWVKDSAQLLLSLLQKARRSHSAMDNMDTQPWQLDETEDPNKDWVWKDDCGWIRKELAADDHREPADPDHEDPVEWQDENYDMDSAGKEGTRSWNDPKPLKIEGEDAEAWDDHDDHGWAEQAGSIEILDDDMGAGTKAPEGTEDHGDAKAPGWTKDHEYAEESHGCGDAKEVDSKSDVTIYFDPSSVSEWTEGPLVEDAKEDHWYEAEEGHGEDEWYESKDDWDEEDHWYEAEEEDGMELVEAKEAEDPEECWKDRPNASWRSFLGLEPKEETKALPDGSDRVMPAENDDWHQDWWRKGSGWDEAVADAEDAPAKVFRALGAAMASAEQKRVVNKISKAQSTSGSLSAAQAEPHPVLPDRFCLPASPAVLNRLEVSSPGPDSSSFEARQQAFSDNFTSEVHVAPKSEYGQDPPSGGGAKKWLCGMCEFQDMEVHSTISGRKFS</sequence>
<evidence type="ECO:0000313" key="2">
    <source>
        <dbReference type="EMBL" id="OLP95790.1"/>
    </source>
</evidence>
<dbReference type="EMBL" id="LSRX01000490">
    <property type="protein sequence ID" value="OLP95790.1"/>
    <property type="molecule type" value="Genomic_DNA"/>
</dbReference>
<feature type="compositionally biased region" description="Basic and acidic residues" evidence="1">
    <location>
        <begin position="230"/>
        <end position="243"/>
    </location>
</feature>
<gene>
    <name evidence="2" type="ORF">AK812_SmicGene22065</name>
</gene>
<dbReference type="Proteomes" id="UP000186817">
    <property type="component" value="Unassembled WGS sequence"/>
</dbReference>
<dbReference type="OrthoDB" id="10371597at2759"/>
<feature type="compositionally biased region" description="Basic and acidic residues" evidence="1">
    <location>
        <begin position="148"/>
        <end position="163"/>
    </location>
</feature>
<feature type="compositionally biased region" description="Basic and acidic residues" evidence="1">
    <location>
        <begin position="358"/>
        <end position="371"/>
    </location>
</feature>
<reference evidence="2 3" key="1">
    <citation type="submission" date="2016-02" db="EMBL/GenBank/DDBJ databases">
        <title>Genome analysis of coral dinoflagellate symbionts highlights evolutionary adaptations to a symbiotic lifestyle.</title>
        <authorList>
            <person name="Aranda M."/>
            <person name="Li Y."/>
            <person name="Liew Y.J."/>
            <person name="Baumgarten S."/>
            <person name="Simakov O."/>
            <person name="Wilson M."/>
            <person name="Piel J."/>
            <person name="Ashoor H."/>
            <person name="Bougouffa S."/>
            <person name="Bajic V.B."/>
            <person name="Ryu T."/>
            <person name="Ravasi T."/>
            <person name="Bayer T."/>
            <person name="Micklem G."/>
            <person name="Kim H."/>
            <person name="Bhak J."/>
            <person name="Lajeunesse T.C."/>
            <person name="Voolstra C.R."/>
        </authorList>
    </citation>
    <scope>NUCLEOTIDE SEQUENCE [LARGE SCALE GENOMIC DNA]</scope>
    <source>
        <strain evidence="2 3">CCMP2467</strain>
    </source>
</reference>